<evidence type="ECO:0000313" key="2">
    <source>
        <dbReference type="EMBL" id="EFW94202.1"/>
    </source>
</evidence>
<name>E7QML8_HALPU</name>
<feature type="compositionally biased region" description="Basic and acidic residues" evidence="1">
    <location>
        <begin position="36"/>
        <end position="46"/>
    </location>
</feature>
<dbReference type="EMBL" id="AEMG01000001">
    <property type="protein sequence ID" value="EFW94202.1"/>
    <property type="molecule type" value="Genomic_DNA"/>
</dbReference>
<dbReference type="InterPro" id="IPR015034">
    <property type="entry name" value="Bles03"/>
</dbReference>
<dbReference type="Proteomes" id="UP000003751">
    <property type="component" value="Unassembled WGS sequence"/>
</dbReference>
<comment type="caution">
    <text evidence="2">The sequence shown here is derived from an EMBL/GenBank/DDBJ whole genome shotgun (WGS) entry which is preliminary data.</text>
</comment>
<sequence>MKLTMQSPLEITETEPYWLRSRNVSDSPKIGGDDYFSEHDVTRPEDVESDDLPPADSEAVRKIDREALERKKTIGKWQVTGSGDRIEQLWPELLADAEEGIIWAVKAMTAFGYEELPMYDEYILTVYTPNYFERHDVTRVREHLRDEHDVTHELYYKPDIYTAKRIDAGTADEFGLSAPARYVE</sequence>
<dbReference type="InterPro" id="IPR023398">
    <property type="entry name" value="TIF_eIF4e-like"/>
</dbReference>
<gene>
    <name evidence="2" type="ORF">ZOD2009_00170</name>
</gene>
<dbReference type="Pfam" id="PF08939">
    <property type="entry name" value="Bles03"/>
    <property type="match status" value="1"/>
</dbReference>
<evidence type="ECO:0000256" key="1">
    <source>
        <dbReference type="SAM" id="MobiDB-lite"/>
    </source>
</evidence>
<dbReference type="PATRIC" id="fig|797209.4.peg.24"/>
<dbReference type="AlphaFoldDB" id="E7QML8"/>
<evidence type="ECO:0008006" key="4">
    <source>
        <dbReference type="Google" id="ProtNLM"/>
    </source>
</evidence>
<dbReference type="SUPFAM" id="SSF55418">
    <property type="entry name" value="eIF4e-like"/>
    <property type="match status" value="1"/>
</dbReference>
<accession>E7QML8</accession>
<feature type="region of interest" description="Disordered" evidence="1">
    <location>
        <begin position="22"/>
        <end position="55"/>
    </location>
</feature>
<proteinExistence type="predicted"/>
<dbReference type="Gene3D" id="3.30.760.10">
    <property type="entry name" value="RNA Cap, Translation Initiation Factor Eif4e"/>
    <property type="match status" value="1"/>
</dbReference>
<organism evidence="2 3">
    <name type="scientific">Haladaptatus paucihalophilus DX253</name>
    <dbReference type="NCBI Taxonomy" id="797209"/>
    <lineage>
        <taxon>Archaea</taxon>
        <taxon>Methanobacteriati</taxon>
        <taxon>Methanobacteriota</taxon>
        <taxon>Stenosarchaea group</taxon>
        <taxon>Halobacteria</taxon>
        <taxon>Halobacteriales</taxon>
        <taxon>Haladaptataceae</taxon>
        <taxon>Haladaptatus</taxon>
    </lineage>
</organism>
<protein>
    <recommendedName>
        <fullName evidence="4">DUF1917 domain-containing protein</fullName>
    </recommendedName>
</protein>
<evidence type="ECO:0000313" key="3">
    <source>
        <dbReference type="Proteomes" id="UP000003751"/>
    </source>
</evidence>
<reference evidence="2 3" key="1">
    <citation type="journal article" date="2014" name="ISME J.">
        <title>Trehalose/2-sulfotrehalose biosynthesis and glycine-betaine uptake are widely spread mechanisms for osmoadaptation in the Halobacteriales.</title>
        <authorList>
            <person name="Youssef N.H."/>
            <person name="Savage-Ashlock K.N."/>
            <person name="McCully A.L."/>
            <person name="Luedtke B."/>
            <person name="Shaw E.I."/>
            <person name="Hoff W.D."/>
            <person name="Elshahed M.S."/>
        </authorList>
    </citation>
    <scope>NUCLEOTIDE SEQUENCE [LARGE SCALE GENOMIC DNA]</scope>
    <source>
        <strain evidence="2 3">DX253</strain>
    </source>
</reference>
<dbReference type="eggNOG" id="arCOG05313">
    <property type="taxonomic scope" value="Archaea"/>
</dbReference>